<keyword evidence="2" id="KW-1185">Reference proteome</keyword>
<gene>
    <name evidence="1" type="ORF">VKT23_011530</name>
</gene>
<organism evidence="1 2">
    <name type="scientific">Marasmiellus scandens</name>
    <dbReference type="NCBI Taxonomy" id="2682957"/>
    <lineage>
        <taxon>Eukaryota</taxon>
        <taxon>Fungi</taxon>
        <taxon>Dikarya</taxon>
        <taxon>Basidiomycota</taxon>
        <taxon>Agaricomycotina</taxon>
        <taxon>Agaricomycetes</taxon>
        <taxon>Agaricomycetidae</taxon>
        <taxon>Agaricales</taxon>
        <taxon>Marasmiineae</taxon>
        <taxon>Omphalotaceae</taxon>
        <taxon>Marasmiellus</taxon>
    </lineage>
</organism>
<protein>
    <submittedName>
        <fullName evidence="1">Uncharacterized protein</fullName>
    </submittedName>
</protein>
<dbReference type="EMBL" id="JBANRG010000025">
    <property type="protein sequence ID" value="KAK7454019.1"/>
    <property type="molecule type" value="Genomic_DNA"/>
</dbReference>
<proteinExistence type="predicted"/>
<dbReference type="Proteomes" id="UP001498398">
    <property type="component" value="Unassembled WGS sequence"/>
</dbReference>
<name>A0ABR1JB47_9AGAR</name>
<sequence>MGNSQSSGLPSFNTSTYANLAYGFASILEPLGPHARMLHAILLGLENAQENKSGFESVGQRAGRLASIINGNLHLNNDMAQNTQSPLDQELEKLYREIEPFGDDFSGEPAIQIE</sequence>
<evidence type="ECO:0000313" key="1">
    <source>
        <dbReference type="EMBL" id="KAK7454019.1"/>
    </source>
</evidence>
<comment type="caution">
    <text evidence="1">The sequence shown here is derived from an EMBL/GenBank/DDBJ whole genome shotgun (WGS) entry which is preliminary data.</text>
</comment>
<evidence type="ECO:0000313" key="2">
    <source>
        <dbReference type="Proteomes" id="UP001498398"/>
    </source>
</evidence>
<reference evidence="1 2" key="1">
    <citation type="submission" date="2024-01" db="EMBL/GenBank/DDBJ databases">
        <title>A draft genome for the cacao thread blight pathogen Marasmiellus scandens.</title>
        <authorList>
            <person name="Baruah I.K."/>
            <person name="Leung J."/>
            <person name="Bukari Y."/>
            <person name="Amoako-Attah I."/>
            <person name="Meinhardt L.W."/>
            <person name="Bailey B.A."/>
            <person name="Cohen S.P."/>
        </authorList>
    </citation>
    <scope>NUCLEOTIDE SEQUENCE [LARGE SCALE GENOMIC DNA]</scope>
    <source>
        <strain evidence="1 2">GH-19</strain>
    </source>
</reference>
<accession>A0ABR1JB47</accession>